<accession>A0A0A9FVQ6</accession>
<feature type="region of interest" description="Disordered" evidence="1">
    <location>
        <begin position="14"/>
        <end position="70"/>
    </location>
</feature>
<dbReference type="EMBL" id="GBRH01182577">
    <property type="protein sequence ID" value="JAE15319.1"/>
    <property type="molecule type" value="Transcribed_RNA"/>
</dbReference>
<sequence>MPLPPLRSHAAAAPLRLLLRDPPRSRHHPIEISRRQRRSSPTSPRPRTAMGQGQPTLPQRGCRRHGLQHGEEEELCASAPILFLERLSPVSASVSSLGSGSYCCLVTSKSTPSSELHNPASGSRIPHRRQALPGIWIRKEVKAI</sequence>
<proteinExistence type="predicted"/>
<reference evidence="2" key="1">
    <citation type="submission" date="2014-09" db="EMBL/GenBank/DDBJ databases">
        <authorList>
            <person name="Magalhaes I.L.F."/>
            <person name="Oliveira U."/>
            <person name="Santos F.R."/>
            <person name="Vidigal T.H.D.A."/>
            <person name="Brescovit A.D."/>
            <person name="Santos A.J."/>
        </authorList>
    </citation>
    <scope>NUCLEOTIDE SEQUENCE</scope>
    <source>
        <tissue evidence="2">Shoot tissue taken approximately 20 cm above the soil surface</tissue>
    </source>
</reference>
<evidence type="ECO:0000313" key="2">
    <source>
        <dbReference type="EMBL" id="JAE15319.1"/>
    </source>
</evidence>
<organism evidence="2">
    <name type="scientific">Arundo donax</name>
    <name type="common">Giant reed</name>
    <name type="synonym">Donax arundinaceus</name>
    <dbReference type="NCBI Taxonomy" id="35708"/>
    <lineage>
        <taxon>Eukaryota</taxon>
        <taxon>Viridiplantae</taxon>
        <taxon>Streptophyta</taxon>
        <taxon>Embryophyta</taxon>
        <taxon>Tracheophyta</taxon>
        <taxon>Spermatophyta</taxon>
        <taxon>Magnoliopsida</taxon>
        <taxon>Liliopsida</taxon>
        <taxon>Poales</taxon>
        <taxon>Poaceae</taxon>
        <taxon>PACMAD clade</taxon>
        <taxon>Arundinoideae</taxon>
        <taxon>Arundineae</taxon>
        <taxon>Arundo</taxon>
    </lineage>
</organism>
<feature type="compositionally biased region" description="Basic and acidic residues" evidence="1">
    <location>
        <begin position="18"/>
        <end position="34"/>
    </location>
</feature>
<feature type="compositionally biased region" description="Low complexity" evidence="1">
    <location>
        <begin position="39"/>
        <end position="48"/>
    </location>
</feature>
<protein>
    <submittedName>
        <fullName evidence="2">Uncharacterized protein</fullName>
    </submittedName>
</protein>
<dbReference type="AlphaFoldDB" id="A0A0A9FVQ6"/>
<evidence type="ECO:0000256" key="1">
    <source>
        <dbReference type="SAM" id="MobiDB-lite"/>
    </source>
</evidence>
<reference evidence="2" key="2">
    <citation type="journal article" date="2015" name="Data Brief">
        <title>Shoot transcriptome of the giant reed, Arundo donax.</title>
        <authorList>
            <person name="Barrero R.A."/>
            <person name="Guerrero F.D."/>
            <person name="Moolhuijzen P."/>
            <person name="Goolsby J.A."/>
            <person name="Tidwell J."/>
            <person name="Bellgard S.E."/>
            <person name="Bellgard M.I."/>
        </authorList>
    </citation>
    <scope>NUCLEOTIDE SEQUENCE</scope>
    <source>
        <tissue evidence="2">Shoot tissue taken approximately 20 cm above the soil surface</tissue>
    </source>
</reference>
<name>A0A0A9FVQ6_ARUDO</name>